<dbReference type="InterPro" id="IPR000270">
    <property type="entry name" value="PB1_dom"/>
</dbReference>
<feature type="compositionally biased region" description="Low complexity" evidence="1">
    <location>
        <begin position="653"/>
        <end position="667"/>
    </location>
</feature>
<feature type="compositionally biased region" description="Polar residues" evidence="1">
    <location>
        <begin position="729"/>
        <end position="746"/>
    </location>
</feature>
<name>A0A3N4LKI8_9PEZI</name>
<dbReference type="Pfam" id="PF06395">
    <property type="entry name" value="CDC24"/>
    <property type="match status" value="1"/>
</dbReference>
<dbReference type="Gene3D" id="1.10.418.10">
    <property type="entry name" value="Calponin-like domain"/>
    <property type="match status" value="1"/>
</dbReference>
<dbReference type="InterPro" id="IPR053026">
    <property type="entry name" value="CDC42_GEF"/>
</dbReference>
<dbReference type="CDD" id="cd00160">
    <property type="entry name" value="RhoGEF"/>
    <property type="match status" value="1"/>
</dbReference>
<evidence type="ECO:0008006" key="6">
    <source>
        <dbReference type="Google" id="ProtNLM"/>
    </source>
</evidence>
<feature type="compositionally biased region" description="Polar residues" evidence="1">
    <location>
        <begin position="669"/>
        <end position="678"/>
    </location>
</feature>
<dbReference type="Pfam" id="PF00621">
    <property type="entry name" value="RhoGEF"/>
    <property type="match status" value="1"/>
</dbReference>
<dbReference type="GO" id="GO:0005634">
    <property type="term" value="C:nucleus"/>
    <property type="evidence" value="ECO:0007669"/>
    <property type="project" value="TreeGrafter"/>
</dbReference>
<feature type="compositionally biased region" description="Low complexity" evidence="1">
    <location>
        <begin position="611"/>
        <end position="623"/>
    </location>
</feature>
<gene>
    <name evidence="4" type="ORF">L211DRAFT_786992</name>
</gene>
<dbReference type="InterPro" id="IPR001849">
    <property type="entry name" value="PH_domain"/>
</dbReference>
<dbReference type="SUPFAM" id="SSF54277">
    <property type="entry name" value="CAD &amp; PB1 domains"/>
    <property type="match status" value="1"/>
</dbReference>
<dbReference type="InParanoid" id="A0A3N4LKI8"/>
<feature type="compositionally biased region" description="Polar residues" evidence="1">
    <location>
        <begin position="763"/>
        <end position="775"/>
    </location>
</feature>
<feature type="compositionally biased region" description="Acidic residues" evidence="1">
    <location>
        <begin position="589"/>
        <end position="600"/>
    </location>
</feature>
<dbReference type="SMART" id="SM00666">
    <property type="entry name" value="PB1"/>
    <property type="match status" value="1"/>
</dbReference>
<dbReference type="STRING" id="1051890.A0A3N4LKI8"/>
<reference evidence="4 5" key="1">
    <citation type="journal article" date="2018" name="Nat. Ecol. Evol.">
        <title>Pezizomycetes genomes reveal the molecular basis of ectomycorrhizal truffle lifestyle.</title>
        <authorList>
            <person name="Murat C."/>
            <person name="Payen T."/>
            <person name="Noel B."/>
            <person name="Kuo A."/>
            <person name="Morin E."/>
            <person name="Chen J."/>
            <person name="Kohler A."/>
            <person name="Krizsan K."/>
            <person name="Balestrini R."/>
            <person name="Da Silva C."/>
            <person name="Montanini B."/>
            <person name="Hainaut M."/>
            <person name="Levati E."/>
            <person name="Barry K.W."/>
            <person name="Belfiori B."/>
            <person name="Cichocki N."/>
            <person name="Clum A."/>
            <person name="Dockter R.B."/>
            <person name="Fauchery L."/>
            <person name="Guy J."/>
            <person name="Iotti M."/>
            <person name="Le Tacon F."/>
            <person name="Lindquist E.A."/>
            <person name="Lipzen A."/>
            <person name="Malagnac F."/>
            <person name="Mello A."/>
            <person name="Molinier V."/>
            <person name="Miyauchi S."/>
            <person name="Poulain J."/>
            <person name="Riccioni C."/>
            <person name="Rubini A."/>
            <person name="Sitrit Y."/>
            <person name="Splivallo R."/>
            <person name="Traeger S."/>
            <person name="Wang M."/>
            <person name="Zifcakova L."/>
            <person name="Wipf D."/>
            <person name="Zambonelli A."/>
            <person name="Paolocci F."/>
            <person name="Nowrousian M."/>
            <person name="Ottonello S."/>
            <person name="Baldrian P."/>
            <person name="Spatafora J.W."/>
            <person name="Henrissat B."/>
            <person name="Nagy L.G."/>
            <person name="Aury J.M."/>
            <person name="Wincker P."/>
            <person name="Grigoriev I.V."/>
            <person name="Bonfante P."/>
            <person name="Martin F.M."/>
        </authorList>
    </citation>
    <scope>NUCLEOTIDE SEQUENCE [LARGE SCALE GENOMIC DNA]</scope>
    <source>
        <strain evidence="4 5">ATCC MYA-4762</strain>
    </source>
</reference>
<dbReference type="FunCoup" id="A0A3N4LKI8">
    <property type="interactions" value="93"/>
</dbReference>
<dbReference type="Gene3D" id="1.20.900.10">
    <property type="entry name" value="Dbl homology (DH) domain"/>
    <property type="match status" value="1"/>
</dbReference>
<dbReference type="GO" id="GO:0000935">
    <property type="term" value="C:division septum"/>
    <property type="evidence" value="ECO:0007669"/>
    <property type="project" value="TreeGrafter"/>
</dbReference>
<dbReference type="CDD" id="cd13246">
    <property type="entry name" value="PH_Scd1"/>
    <property type="match status" value="1"/>
</dbReference>
<feature type="region of interest" description="Disordered" evidence="1">
    <location>
        <begin position="556"/>
        <end position="775"/>
    </location>
</feature>
<protein>
    <recommendedName>
        <fullName evidence="6">DH domain-containing protein</fullName>
    </recommendedName>
</protein>
<dbReference type="GO" id="GO:0005085">
    <property type="term" value="F:guanyl-nucleotide exchange factor activity"/>
    <property type="evidence" value="ECO:0007669"/>
    <property type="project" value="InterPro"/>
</dbReference>
<feature type="domain" description="PB1" evidence="3">
    <location>
        <begin position="858"/>
        <end position="955"/>
    </location>
</feature>
<dbReference type="PANTHER" id="PTHR47339:SF1">
    <property type="entry name" value="CELL DIVISION CONTROL PROTEIN 24"/>
    <property type="match status" value="1"/>
</dbReference>
<dbReference type="InterPro" id="IPR010481">
    <property type="entry name" value="Cdc24/Scd1_N"/>
</dbReference>
<dbReference type="SMART" id="SM00325">
    <property type="entry name" value="RhoGEF"/>
    <property type="match status" value="1"/>
</dbReference>
<dbReference type="Gene3D" id="2.30.29.30">
    <property type="entry name" value="Pleckstrin-homology domain (PH domain)/Phosphotyrosine-binding domain (PTB)"/>
    <property type="match status" value="1"/>
</dbReference>
<accession>A0A3N4LKI8</accession>
<feature type="compositionally biased region" description="Polar residues" evidence="1">
    <location>
        <begin position="563"/>
        <end position="578"/>
    </location>
</feature>
<dbReference type="InterPro" id="IPR036872">
    <property type="entry name" value="CH_dom_sf"/>
</dbReference>
<dbReference type="PROSITE" id="PS51745">
    <property type="entry name" value="PB1"/>
    <property type="match status" value="1"/>
</dbReference>
<dbReference type="SUPFAM" id="SSF50729">
    <property type="entry name" value="PH domain-like"/>
    <property type="match status" value="1"/>
</dbReference>
<dbReference type="PANTHER" id="PTHR47339">
    <property type="entry name" value="CELL DIVISION CONTROL PROTEIN 24"/>
    <property type="match status" value="1"/>
</dbReference>
<evidence type="ECO:0000313" key="5">
    <source>
        <dbReference type="Proteomes" id="UP000267821"/>
    </source>
</evidence>
<sequence>MTVEIDSSLMRAQTTLPSVQTLGSKPISSSINSQIITQAQSTPSVTSPTTNLLSAPAANDSIINRRADPAQGLYQTCATLRKRLRDVPDFEQKFLLDDDGDEDPVNQLWRVFQKGSSLCVLFNALRPVSMIEDEKLQPDLGTKNACKAACFHFLKGIKEELGLEGEDTFMISHLWSEDTNGFVKVTKTVSRILDELQKRKFLIQRTDGEGDQDTITKPMDNRGRVVQELVDTERKYVQDLEALQDYMKTLQASEVAPPDLIHNMFLNLNSLVDFQRRFLIRVETVYAQPPEQQRWGQVMVSHENSFDVYEPYCANFNSAQALAVQEAGRLAKVAHPVAQAGVTGFLIKPVQRICKYPLLFRDMSKYSDSEQAEELKEGLAAIERVNTKVNEAIRKVDMSKVTEDLAVRVEDWKGHRLDQFGSLLLNGQFTVIKGDGRGDLEREYHIYLFQKILLCCKEIGPSKKQSKTMSMGKKAAAVNTKKKTNLQLKGRIFMQNVTDIVWVAKNGNYTLQIFWKGDPGVEDFVIKHRNEETLNQWKNLLQHQVDLCHQMEGGIRSSGGTGKTSNTEFMWMQNSGSDPTDYGARSEEELTEDEDDDDGGELVYTPSYGTSRNGSNSSLRSRSATVESGPPPHIPSGVPANPQAARQPRYTHQSQSSTSSQQPLLSLVTYPSTVSPGAQSPDRAGNMSYFSPTSESSVRGSTVSGAYPFPRQPTPNYPDEARYPPGTHMSRTTSREGSGLTATQAVAGQRLQRPSLPGMSPGGTMQNRLRSASSPNIHHVPTQAQLARATGIPAVPVPPMPPTYQAYTGGPAVINRSQNNSPTSPMIGLPQRHASPGVHEQASISRLNGNSAKGMQPQVKVRVSYSNEIFIIIVPYNITYPQLMDRIERKIRICGTNGQTTIPPLTSGIRIRYQDEDGDFITMNSDDDVQMAFDVFCDPGLTEGTIGIVTLHVQI</sequence>
<dbReference type="OrthoDB" id="1594986at2759"/>
<dbReference type="InterPro" id="IPR035899">
    <property type="entry name" value="DBL_dom_sf"/>
</dbReference>
<dbReference type="SMART" id="SM00233">
    <property type="entry name" value="PH"/>
    <property type="match status" value="1"/>
</dbReference>
<feature type="compositionally biased region" description="Polar residues" evidence="1">
    <location>
        <begin position="688"/>
        <end position="704"/>
    </location>
</feature>
<evidence type="ECO:0000259" key="2">
    <source>
        <dbReference type="PROSITE" id="PS50010"/>
    </source>
</evidence>
<dbReference type="Pfam" id="PF00564">
    <property type="entry name" value="PB1"/>
    <property type="match status" value="1"/>
</dbReference>
<dbReference type="GO" id="GO:0031106">
    <property type="term" value="P:septin ring organization"/>
    <property type="evidence" value="ECO:0007669"/>
    <property type="project" value="TreeGrafter"/>
</dbReference>
<dbReference type="InterPro" id="IPR033511">
    <property type="entry name" value="Cdc24/Scd1_PH_dom"/>
</dbReference>
<keyword evidence="5" id="KW-1185">Reference proteome</keyword>
<evidence type="ECO:0000256" key="1">
    <source>
        <dbReference type="SAM" id="MobiDB-lite"/>
    </source>
</evidence>
<dbReference type="InterPro" id="IPR011993">
    <property type="entry name" value="PH-like_dom_sf"/>
</dbReference>
<dbReference type="GO" id="GO:0030010">
    <property type="term" value="P:establishment of cell polarity"/>
    <property type="evidence" value="ECO:0007669"/>
    <property type="project" value="TreeGrafter"/>
</dbReference>
<proteinExistence type="predicted"/>
<dbReference type="Gene3D" id="3.10.20.90">
    <property type="entry name" value="Phosphatidylinositol 3-kinase Catalytic Subunit, Chain A, domain 1"/>
    <property type="match status" value="1"/>
</dbReference>
<dbReference type="EMBL" id="ML121547">
    <property type="protein sequence ID" value="RPB23330.1"/>
    <property type="molecule type" value="Genomic_DNA"/>
</dbReference>
<dbReference type="InterPro" id="IPR053793">
    <property type="entry name" value="PB1-like"/>
</dbReference>
<organism evidence="4 5">
    <name type="scientific">Terfezia boudieri ATCC MYA-4762</name>
    <dbReference type="NCBI Taxonomy" id="1051890"/>
    <lineage>
        <taxon>Eukaryota</taxon>
        <taxon>Fungi</taxon>
        <taxon>Dikarya</taxon>
        <taxon>Ascomycota</taxon>
        <taxon>Pezizomycotina</taxon>
        <taxon>Pezizomycetes</taxon>
        <taxon>Pezizales</taxon>
        <taxon>Pezizaceae</taxon>
        <taxon>Terfezia</taxon>
    </lineage>
</organism>
<dbReference type="GO" id="GO:0005737">
    <property type="term" value="C:cytoplasm"/>
    <property type="evidence" value="ECO:0007669"/>
    <property type="project" value="TreeGrafter"/>
</dbReference>
<dbReference type="SUPFAM" id="SSF48065">
    <property type="entry name" value="DBL homology domain (DH-domain)"/>
    <property type="match status" value="1"/>
</dbReference>
<evidence type="ECO:0000259" key="3">
    <source>
        <dbReference type="PROSITE" id="PS51745"/>
    </source>
</evidence>
<evidence type="ECO:0000313" key="4">
    <source>
        <dbReference type="EMBL" id="RPB23330.1"/>
    </source>
</evidence>
<feature type="domain" description="DH" evidence="2">
    <location>
        <begin position="221"/>
        <end position="392"/>
    </location>
</feature>
<dbReference type="Proteomes" id="UP000267821">
    <property type="component" value="Unassembled WGS sequence"/>
</dbReference>
<dbReference type="CDD" id="cd05992">
    <property type="entry name" value="PB1"/>
    <property type="match status" value="1"/>
</dbReference>
<dbReference type="GO" id="GO:0043332">
    <property type="term" value="C:mating projection tip"/>
    <property type="evidence" value="ECO:0007669"/>
    <property type="project" value="TreeGrafter"/>
</dbReference>
<dbReference type="AlphaFoldDB" id="A0A3N4LKI8"/>
<dbReference type="Pfam" id="PF15411">
    <property type="entry name" value="PH_10"/>
    <property type="match status" value="1"/>
</dbReference>
<dbReference type="PROSITE" id="PS50010">
    <property type="entry name" value="DH_2"/>
    <property type="match status" value="1"/>
</dbReference>
<dbReference type="InterPro" id="IPR000219">
    <property type="entry name" value="DH_dom"/>
</dbReference>